<dbReference type="InterPro" id="IPR025875">
    <property type="entry name" value="Leu-rich_rpt_4"/>
</dbReference>
<evidence type="ECO:0008006" key="5">
    <source>
        <dbReference type="Google" id="ProtNLM"/>
    </source>
</evidence>
<comment type="caution">
    <text evidence="3">The sequence shown here is derived from an EMBL/GenBank/DDBJ whole genome shotgun (WGS) entry which is preliminary data.</text>
</comment>
<keyword evidence="1" id="KW-0433">Leucine-rich repeat</keyword>
<gene>
    <name evidence="3" type="ORF">TKK_019700</name>
</gene>
<dbReference type="InterPro" id="IPR050836">
    <property type="entry name" value="SDS22/Internalin_LRR"/>
</dbReference>
<dbReference type="InterPro" id="IPR032675">
    <property type="entry name" value="LRR_dom_sf"/>
</dbReference>
<sequence>MVKLTTTLVEKKCLQKLAQKSLTKELDKNCLKKLTHLFMNEQSIDELGDFSECKNLKIIYLQKNSIEKIENLEFATNLTHLYLQHNELNKIENLESLVNLKKLYLGYNNISVVEGLEKLTNLSELHIEKQRLASGERLCFELRTARSLSGCLTHLNVSNNKLTSLNEIKNFTRLITLEAKENCISDIENLTETVSTLISLKNLFIQGNPVTKVHNYYENLIANSDSLVMIDMKYVTESSRVFLQNFKIEKLHHSERKIESKLSEEVTSSLNLPPAMKDIVSRAMMNKLNAHMLFPVLDLGDDMDDNKVEVFPSWKSASSVQGVKNNHIIPRPFWKNKENPRKKKVVRIENPNFSFPPPPF</sequence>
<organism evidence="3 4">
    <name type="scientific">Trichogramma kaykai</name>
    <dbReference type="NCBI Taxonomy" id="54128"/>
    <lineage>
        <taxon>Eukaryota</taxon>
        <taxon>Metazoa</taxon>
        <taxon>Ecdysozoa</taxon>
        <taxon>Arthropoda</taxon>
        <taxon>Hexapoda</taxon>
        <taxon>Insecta</taxon>
        <taxon>Pterygota</taxon>
        <taxon>Neoptera</taxon>
        <taxon>Endopterygota</taxon>
        <taxon>Hymenoptera</taxon>
        <taxon>Apocrita</taxon>
        <taxon>Proctotrupomorpha</taxon>
        <taxon>Chalcidoidea</taxon>
        <taxon>Trichogrammatidae</taxon>
        <taxon>Trichogramma</taxon>
    </lineage>
</organism>
<dbReference type="SUPFAM" id="SSF52058">
    <property type="entry name" value="L domain-like"/>
    <property type="match status" value="1"/>
</dbReference>
<reference evidence="3 4" key="1">
    <citation type="journal article" date="2024" name="bioRxiv">
        <title>A reference genome for Trichogramma kaykai: A tiny desert-dwelling parasitoid wasp with competing sex-ratio distorters.</title>
        <authorList>
            <person name="Culotta J."/>
            <person name="Lindsey A.R."/>
        </authorList>
    </citation>
    <scope>NUCLEOTIDE SEQUENCE [LARGE SCALE GENOMIC DNA]</scope>
    <source>
        <strain evidence="3 4">KSX58</strain>
    </source>
</reference>
<dbReference type="EMBL" id="JBJJXI010000170">
    <property type="protein sequence ID" value="KAL3384605.1"/>
    <property type="molecule type" value="Genomic_DNA"/>
</dbReference>
<dbReference type="Pfam" id="PF12799">
    <property type="entry name" value="LRR_4"/>
    <property type="match status" value="1"/>
</dbReference>
<dbReference type="SMART" id="SM00365">
    <property type="entry name" value="LRR_SD22"/>
    <property type="match status" value="6"/>
</dbReference>
<proteinExistence type="predicted"/>
<protein>
    <recommendedName>
        <fullName evidence="5">Protein phosphatase 1 regulatory subunit 7</fullName>
    </recommendedName>
</protein>
<dbReference type="PANTHER" id="PTHR46652:SF3">
    <property type="entry name" value="LEUCINE-RICH REPEAT-CONTAINING PROTEIN 9"/>
    <property type="match status" value="1"/>
</dbReference>
<evidence type="ECO:0000313" key="4">
    <source>
        <dbReference type="Proteomes" id="UP001627154"/>
    </source>
</evidence>
<dbReference type="InterPro" id="IPR001611">
    <property type="entry name" value="Leu-rich_rpt"/>
</dbReference>
<keyword evidence="2" id="KW-0677">Repeat</keyword>
<evidence type="ECO:0000256" key="2">
    <source>
        <dbReference type="ARBA" id="ARBA00022737"/>
    </source>
</evidence>
<dbReference type="Gene3D" id="3.80.10.10">
    <property type="entry name" value="Ribonuclease Inhibitor"/>
    <property type="match status" value="2"/>
</dbReference>
<dbReference type="CDD" id="cd21340">
    <property type="entry name" value="PPP1R42"/>
    <property type="match status" value="1"/>
</dbReference>
<dbReference type="PROSITE" id="PS51450">
    <property type="entry name" value="LRR"/>
    <property type="match status" value="4"/>
</dbReference>
<dbReference type="AlphaFoldDB" id="A0ABD2VV48"/>
<dbReference type="Proteomes" id="UP001627154">
    <property type="component" value="Unassembled WGS sequence"/>
</dbReference>
<keyword evidence="4" id="KW-1185">Reference proteome</keyword>
<evidence type="ECO:0000313" key="3">
    <source>
        <dbReference type="EMBL" id="KAL3384605.1"/>
    </source>
</evidence>
<accession>A0ABD2VV48</accession>
<dbReference type="PANTHER" id="PTHR46652">
    <property type="entry name" value="LEUCINE-RICH REPEAT AND IQ DOMAIN-CONTAINING PROTEIN 1-RELATED"/>
    <property type="match status" value="1"/>
</dbReference>
<name>A0ABD2VV48_9HYME</name>
<evidence type="ECO:0000256" key="1">
    <source>
        <dbReference type="ARBA" id="ARBA00022614"/>
    </source>
</evidence>